<dbReference type="SUPFAM" id="SSF53335">
    <property type="entry name" value="S-adenosyl-L-methionine-dependent methyltransferases"/>
    <property type="match status" value="1"/>
</dbReference>
<accession>A0A0R1TT50</accession>
<feature type="domain" description="Methyltransferase" evidence="1">
    <location>
        <begin position="53"/>
        <end position="150"/>
    </location>
</feature>
<name>A0A0R1TT50_9LACO</name>
<reference evidence="2 3" key="1">
    <citation type="journal article" date="2015" name="Genome Announc.">
        <title>Expanding the biotechnology potential of lactobacilli through comparative genomics of 213 strains and associated genera.</title>
        <authorList>
            <person name="Sun Z."/>
            <person name="Harris H.M."/>
            <person name="McCann A."/>
            <person name="Guo C."/>
            <person name="Argimon S."/>
            <person name="Zhang W."/>
            <person name="Yang X."/>
            <person name="Jeffery I.B."/>
            <person name="Cooney J.C."/>
            <person name="Kagawa T.F."/>
            <person name="Liu W."/>
            <person name="Song Y."/>
            <person name="Salvetti E."/>
            <person name="Wrobel A."/>
            <person name="Rasinkangas P."/>
            <person name="Parkhill J."/>
            <person name="Rea M.C."/>
            <person name="O'Sullivan O."/>
            <person name="Ritari J."/>
            <person name="Douillard F.P."/>
            <person name="Paul Ross R."/>
            <person name="Yang R."/>
            <person name="Briner A.E."/>
            <person name="Felis G.E."/>
            <person name="de Vos W.M."/>
            <person name="Barrangou R."/>
            <person name="Klaenhammer T.R."/>
            <person name="Caufield P.W."/>
            <person name="Cui Y."/>
            <person name="Zhang H."/>
            <person name="O'Toole P.W."/>
        </authorList>
    </citation>
    <scope>NUCLEOTIDE SEQUENCE [LARGE SCALE GENOMIC DNA]</scope>
    <source>
        <strain evidence="2 3">DSM 16634</strain>
    </source>
</reference>
<keyword evidence="3" id="KW-1185">Reference proteome</keyword>
<evidence type="ECO:0000313" key="3">
    <source>
        <dbReference type="Proteomes" id="UP000051324"/>
    </source>
</evidence>
<gene>
    <name evidence="2" type="ORF">FC32_GL000663</name>
</gene>
<proteinExistence type="predicted"/>
<dbReference type="Pfam" id="PF13649">
    <property type="entry name" value="Methyltransf_25"/>
    <property type="match status" value="1"/>
</dbReference>
<dbReference type="Gene3D" id="3.40.50.150">
    <property type="entry name" value="Vaccinia Virus protein VP39"/>
    <property type="match status" value="1"/>
</dbReference>
<dbReference type="CDD" id="cd02440">
    <property type="entry name" value="AdoMet_MTases"/>
    <property type="match status" value="1"/>
</dbReference>
<dbReference type="InterPro" id="IPR041698">
    <property type="entry name" value="Methyltransf_25"/>
</dbReference>
<dbReference type="GO" id="GO:0008168">
    <property type="term" value="F:methyltransferase activity"/>
    <property type="evidence" value="ECO:0007669"/>
    <property type="project" value="UniProtKB-KW"/>
</dbReference>
<organism evidence="2 3">
    <name type="scientific">Ligilactobacillus apodemi DSM 16634 = JCM 16172</name>
    <dbReference type="NCBI Taxonomy" id="1423724"/>
    <lineage>
        <taxon>Bacteria</taxon>
        <taxon>Bacillati</taxon>
        <taxon>Bacillota</taxon>
        <taxon>Bacilli</taxon>
        <taxon>Lactobacillales</taxon>
        <taxon>Lactobacillaceae</taxon>
        <taxon>Ligilactobacillus</taxon>
    </lineage>
</organism>
<evidence type="ECO:0000259" key="1">
    <source>
        <dbReference type="Pfam" id="PF13649"/>
    </source>
</evidence>
<evidence type="ECO:0000313" key="2">
    <source>
        <dbReference type="EMBL" id="KRL83412.1"/>
    </source>
</evidence>
<sequence>MNRPKKNNEGDMMEKEAGHTFLARLGKTRLRPGGKEATDWLLAHGHFTKETKVLEVACNMGTTMIELVEKYHCQVTGIDLDQKVIAKAQKNIEKHGLTDKITAKRGNAFKLPFEAETFDVVINEAMLTMFPYASKQKAIKEYYRVLKPGGILLTHDVRLIKDDPQLVTQLGQTINVHATPLTKENWEELFSQQGFEVTSKVGPMSLMSPAGMIRDEGFLGTLKIVKNGLKKENRAQFKAMHHLFSSNKDNFNYIAVASVKPK</sequence>
<dbReference type="EMBL" id="AZFT01000053">
    <property type="protein sequence ID" value="KRL83412.1"/>
    <property type="molecule type" value="Genomic_DNA"/>
</dbReference>
<dbReference type="PANTHER" id="PTHR44068:SF11">
    <property type="entry name" value="GERANYL DIPHOSPHATE 2-C-METHYLTRANSFERASE"/>
    <property type="match status" value="1"/>
</dbReference>
<dbReference type="Proteomes" id="UP000051324">
    <property type="component" value="Unassembled WGS sequence"/>
</dbReference>
<dbReference type="InterPro" id="IPR050447">
    <property type="entry name" value="Erg6_SMT_methyltransf"/>
</dbReference>
<dbReference type="AlphaFoldDB" id="A0A0R1TT50"/>
<dbReference type="eggNOG" id="COG2226">
    <property type="taxonomic scope" value="Bacteria"/>
</dbReference>
<comment type="caution">
    <text evidence="2">The sequence shown here is derived from an EMBL/GenBank/DDBJ whole genome shotgun (WGS) entry which is preliminary data.</text>
</comment>
<dbReference type="STRING" id="1423724.FC32_GL000663"/>
<dbReference type="GO" id="GO:0032259">
    <property type="term" value="P:methylation"/>
    <property type="evidence" value="ECO:0007669"/>
    <property type="project" value="UniProtKB-KW"/>
</dbReference>
<dbReference type="PANTHER" id="PTHR44068">
    <property type="entry name" value="ZGC:194242"/>
    <property type="match status" value="1"/>
</dbReference>
<keyword evidence="2" id="KW-0808">Transferase</keyword>
<dbReference type="PATRIC" id="fig|1423724.4.peg.700"/>
<dbReference type="InterPro" id="IPR029063">
    <property type="entry name" value="SAM-dependent_MTases_sf"/>
</dbReference>
<keyword evidence="2" id="KW-0489">Methyltransferase</keyword>
<protein>
    <submittedName>
        <fullName evidence="2">Type 11 methyltransferase</fullName>
    </submittedName>
</protein>